<dbReference type="GO" id="GO:0043709">
    <property type="term" value="P:cell adhesion involved in single-species biofilm formation"/>
    <property type="evidence" value="ECO:0007669"/>
    <property type="project" value="TreeGrafter"/>
</dbReference>
<evidence type="ECO:0000259" key="4">
    <source>
        <dbReference type="PROSITE" id="PS50887"/>
    </source>
</evidence>
<keyword evidence="3" id="KW-0812">Transmembrane</keyword>
<name>A0A7W8G9M2_9SPIR</name>
<dbReference type="GO" id="GO:1902201">
    <property type="term" value="P:negative regulation of bacterial-type flagellum-dependent cell motility"/>
    <property type="evidence" value="ECO:0007669"/>
    <property type="project" value="TreeGrafter"/>
</dbReference>
<sequence length="402" mass="46902">MYYASIGIIALLIHVIINYDVLVKTKTKDLTSSQKAYKVFLHGVEAYYVVDIFWEVFFNLQILPLIFIETSIYFVVMGFSVLLWTKYVTVYINEKSRFMTIFKYGGQFFFISQVVILILNFFWPIAFWLTPDGSYHTGTARSVNLGFQFILFLATSIRMLFVTLKIHNQAKQRHLAIAFFGIAMDLFVVLQSLYPLMPFYSIGYMLGTCLIHTFVLEDEKEARRMELAKLRLVERIQEAELGSARQMAYQDPLTEVKNKNAYMEDIIGIERRLEDRLLDYFALVVFDVNGLKDINDTKGHAEGDKYIKSGAMLISSIFRNSPIYRIGGDEFVAFLKCEDYKNKEKLIEEFNSQVERNLKEGKVVVSCGYAEFNPQTDKKYQNIFERADKNMYERKKELKEKL</sequence>
<reference evidence="5 6" key="1">
    <citation type="submission" date="2020-08" db="EMBL/GenBank/DDBJ databases">
        <title>Genomic Encyclopedia of Type Strains, Phase IV (KMG-IV): sequencing the most valuable type-strain genomes for metagenomic binning, comparative biology and taxonomic classification.</title>
        <authorList>
            <person name="Goeker M."/>
        </authorList>
    </citation>
    <scope>NUCLEOTIDE SEQUENCE [LARGE SCALE GENOMIC DNA]</scope>
    <source>
        <strain evidence="5 6">DSM 103462</strain>
    </source>
</reference>
<comment type="catalytic activity">
    <reaction evidence="2">
        <text>2 GTP = 3',3'-c-di-GMP + 2 diphosphate</text>
        <dbReference type="Rhea" id="RHEA:24898"/>
        <dbReference type="ChEBI" id="CHEBI:33019"/>
        <dbReference type="ChEBI" id="CHEBI:37565"/>
        <dbReference type="ChEBI" id="CHEBI:58805"/>
        <dbReference type="EC" id="2.7.7.65"/>
    </reaction>
</comment>
<evidence type="ECO:0000313" key="5">
    <source>
        <dbReference type="EMBL" id="MBB5226388.1"/>
    </source>
</evidence>
<organism evidence="5 6">
    <name type="scientific">Treponema ruminis</name>
    <dbReference type="NCBI Taxonomy" id="744515"/>
    <lineage>
        <taxon>Bacteria</taxon>
        <taxon>Pseudomonadati</taxon>
        <taxon>Spirochaetota</taxon>
        <taxon>Spirochaetia</taxon>
        <taxon>Spirochaetales</taxon>
        <taxon>Treponemataceae</taxon>
        <taxon>Treponema</taxon>
    </lineage>
</organism>
<protein>
    <recommendedName>
        <fullName evidence="1">diguanylate cyclase</fullName>
        <ecNumber evidence="1">2.7.7.65</ecNumber>
    </recommendedName>
</protein>
<dbReference type="EC" id="2.7.7.65" evidence="1"/>
<dbReference type="InterPro" id="IPR029787">
    <property type="entry name" value="Nucleotide_cyclase"/>
</dbReference>
<feature type="transmembrane region" description="Helical" evidence="3">
    <location>
        <begin position="104"/>
        <end position="125"/>
    </location>
</feature>
<proteinExistence type="predicted"/>
<dbReference type="GO" id="GO:0052621">
    <property type="term" value="F:diguanylate cyclase activity"/>
    <property type="evidence" value="ECO:0007669"/>
    <property type="project" value="UniProtKB-EC"/>
</dbReference>
<dbReference type="Gene3D" id="3.30.70.270">
    <property type="match status" value="1"/>
</dbReference>
<dbReference type="RefSeq" id="WP_184659600.1">
    <property type="nucleotide sequence ID" value="NZ_CP031518.1"/>
</dbReference>
<dbReference type="NCBIfam" id="TIGR00254">
    <property type="entry name" value="GGDEF"/>
    <property type="match status" value="1"/>
</dbReference>
<dbReference type="InterPro" id="IPR043128">
    <property type="entry name" value="Rev_trsase/Diguanyl_cyclase"/>
</dbReference>
<dbReference type="InterPro" id="IPR000160">
    <property type="entry name" value="GGDEF_dom"/>
</dbReference>
<evidence type="ECO:0000313" key="6">
    <source>
        <dbReference type="Proteomes" id="UP000518887"/>
    </source>
</evidence>
<dbReference type="PROSITE" id="PS50887">
    <property type="entry name" value="GGDEF"/>
    <property type="match status" value="1"/>
</dbReference>
<dbReference type="Pfam" id="PF00990">
    <property type="entry name" value="GGDEF"/>
    <property type="match status" value="1"/>
</dbReference>
<keyword evidence="6" id="KW-1185">Reference proteome</keyword>
<accession>A0A7W8G9M2</accession>
<dbReference type="SUPFAM" id="SSF55073">
    <property type="entry name" value="Nucleotide cyclase"/>
    <property type="match status" value="1"/>
</dbReference>
<dbReference type="SMART" id="SM00267">
    <property type="entry name" value="GGDEF"/>
    <property type="match status" value="1"/>
</dbReference>
<dbReference type="InterPro" id="IPR050469">
    <property type="entry name" value="Diguanylate_Cyclase"/>
</dbReference>
<keyword evidence="3" id="KW-0472">Membrane</keyword>
<dbReference type="EMBL" id="JACHFQ010000005">
    <property type="protein sequence ID" value="MBB5226388.1"/>
    <property type="molecule type" value="Genomic_DNA"/>
</dbReference>
<dbReference type="CDD" id="cd01949">
    <property type="entry name" value="GGDEF"/>
    <property type="match status" value="1"/>
</dbReference>
<evidence type="ECO:0000256" key="2">
    <source>
        <dbReference type="ARBA" id="ARBA00034247"/>
    </source>
</evidence>
<dbReference type="PANTHER" id="PTHR45138:SF9">
    <property type="entry name" value="DIGUANYLATE CYCLASE DGCM-RELATED"/>
    <property type="match status" value="1"/>
</dbReference>
<gene>
    <name evidence="5" type="ORF">HNP76_001761</name>
</gene>
<dbReference type="GO" id="GO:0005886">
    <property type="term" value="C:plasma membrane"/>
    <property type="evidence" value="ECO:0007669"/>
    <property type="project" value="TreeGrafter"/>
</dbReference>
<dbReference type="Proteomes" id="UP000518887">
    <property type="component" value="Unassembled WGS sequence"/>
</dbReference>
<feature type="transmembrane region" description="Helical" evidence="3">
    <location>
        <begin position="145"/>
        <end position="163"/>
    </location>
</feature>
<evidence type="ECO:0000256" key="3">
    <source>
        <dbReference type="SAM" id="Phobius"/>
    </source>
</evidence>
<dbReference type="PANTHER" id="PTHR45138">
    <property type="entry name" value="REGULATORY COMPONENTS OF SENSORY TRANSDUCTION SYSTEM"/>
    <property type="match status" value="1"/>
</dbReference>
<evidence type="ECO:0000256" key="1">
    <source>
        <dbReference type="ARBA" id="ARBA00012528"/>
    </source>
</evidence>
<keyword evidence="3" id="KW-1133">Transmembrane helix</keyword>
<feature type="transmembrane region" description="Helical" evidence="3">
    <location>
        <begin position="44"/>
        <end position="66"/>
    </location>
</feature>
<comment type="caution">
    <text evidence="5">The sequence shown here is derived from an EMBL/GenBank/DDBJ whole genome shotgun (WGS) entry which is preliminary data.</text>
</comment>
<feature type="domain" description="GGDEF" evidence="4">
    <location>
        <begin position="279"/>
        <end position="402"/>
    </location>
</feature>
<feature type="transmembrane region" description="Helical" evidence="3">
    <location>
        <begin position="175"/>
        <end position="193"/>
    </location>
</feature>
<feature type="transmembrane region" description="Helical" evidence="3">
    <location>
        <begin position="72"/>
        <end position="92"/>
    </location>
</feature>
<dbReference type="AlphaFoldDB" id="A0A7W8G9M2"/>
<feature type="transmembrane region" description="Helical" evidence="3">
    <location>
        <begin position="6"/>
        <end position="23"/>
    </location>
</feature>